<dbReference type="PANTHER" id="PTHR43523:SF12">
    <property type="entry name" value="GLUCOSE-1-PHOSPHATE ADENYLYLTRANSFERASE LARGE SUBUNIT 1, CHLOROPLASTIC-RELATED"/>
    <property type="match status" value="1"/>
</dbReference>
<dbReference type="GO" id="GO:0000166">
    <property type="term" value="F:nucleotide binding"/>
    <property type="evidence" value="ECO:0007669"/>
    <property type="project" value="UniProtKB-KW"/>
</dbReference>
<evidence type="ECO:0000256" key="8">
    <source>
        <dbReference type="ARBA" id="ARBA00022741"/>
    </source>
</evidence>
<protein>
    <recommendedName>
        <fullName evidence="4">glucose-1-phosphate adenylyltransferase</fullName>
        <ecNumber evidence="4">2.7.7.27</ecNumber>
    </recommendedName>
</protein>
<evidence type="ECO:0000256" key="1">
    <source>
        <dbReference type="ARBA" id="ARBA00000956"/>
    </source>
</evidence>
<dbReference type="STRING" id="3469.A0A4Y7KEM0"/>
<evidence type="ECO:0000256" key="6">
    <source>
        <dbReference type="ARBA" id="ARBA00022679"/>
    </source>
</evidence>
<evidence type="ECO:0000313" key="12">
    <source>
        <dbReference type="Proteomes" id="UP000316621"/>
    </source>
</evidence>
<dbReference type="GO" id="GO:0005978">
    <property type="term" value="P:glycogen biosynthetic process"/>
    <property type="evidence" value="ECO:0007669"/>
    <property type="project" value="InterPro"/>
</dbReference>
<dbReference type="InterPro" id="IPR011831">
    <property type="entry name" value="ADP-Glc_PPase"/>
</dbReference>
<evidence type="ECO:0000256" key="5">
    <source>
        <dbReference type="ARBA" id="ARBA00022533"/>
    </source>
</evidence>
<dbReference type="SUPFAM" id="SSF53448">
    <property type="entry name" value="Nucleotide-diphospho-sugar transferases"/>
    <property type="match status" value="1"/>
</dbReference>
<dbReference type="Proteomes" id="UP000316621">
    <property type="component" value="Chromosome 7"/>
</dbReference>
<dbReference type="InterPro" id="IPR005835">
    <property type="entry name" value="NTP_transferase_dom"/>
</dbReference>
<name>A0A4Y7KEM0_PAPSO</name>
<dbReference type="InterPro" id="IPR029044">
    <property type="entry name" value="Nucleotide-diphossugar_trans"/>
</dbReference>
<evidence type="ECO:0000313" key="11">
    <source>
        <dbReference type="EMBL" id="RZC71823.1"/>
    </source>
</evidence>
<dbReference type="PANTHER" id="PTHR43523">
    <property type="entry name" value="GLUCOSE-1-PHOSPHATE ADENYLYLTRANSFERASE-RELATED"/>
    <property type="match status" value="1"/>
</dbReference>
<dbReference type="AlphaFoldDB" id="A0A4Y7KEM0"/>
<keyword evidence="12" id="KW-1185">Reference proteome</keyword>
<dbReference type="Gene3D" id="3.90.550.10">
    <property type="entry name" value="Spore Coat Polysaccharide Biosynthesis Protein SpsA, Chain A"/>
    <property type="match status" value="1"/>
</dbReference>
<dbReference type="EC" id="2.7.7.27" evidence="4"/>
<evidence type="ECO:0000256" key="3">
    <source>
        <dbReference type="ARBA" id="ARBA00010443"/>
    </source>
</evidence>
<evidence type="ECO:0000256" key="9">
    <source>
        <dbReference type="ARBA" id="ARBA00022922"/>
    </source>
</evidence>
<keyword evidence="9" id="KW-0750">Starch biosynthesis</keyword>
<dbReference type="Gramene" id="RZC71823">
    <property type="protein sequence ID" value="RZC71823"/>
    <property type="gene ID" value="C5167_034987"/>
</dbReference>
<dbReference type="GO" id="GO:0019252">
    <property type="term" value="P:starch biosynthetic process"/>
    <property type="evidence" value="ECO:0007669"/>
    <property type="project" value="UniProtKB-KW"/>
</dbReference>
<comment type="similarity">
    <text evidence="3">Belongs to the bacterial/plant glucose-1-phosphate adenylyltransferase family.</text>
</comment>
<keyword evidence="5" id="KW-0021">Allosteric enzyme</keyword>
<evidence type="ECO:0000256" key="4">
    <source>
        <dbReference type="ARBA" id="ARBA00012460"/>
    </source>
</evidence>
<sequence>MEACLVKANSTHVVKVGKGGGGVDNGFWGDKIRGNFMNWKKDLKKSSSLRGEFVNGRTIKGKGGIGYDSSVLTSDHLTKEAMVPISTCINCGINKIFILTQLTYASLNGNPLLRKHVRHFQMGRDFRDGCIELLAATQTQEQTGKKWFEGTTHALRQITLDAKNKNVEHIMILSGDHLYRMDHMDFVQKHIDTGADITVPCIFVDDSTASDYGLLKIDSSGRITQFAEKPKGVDLKAMQVDTAVLGLSPQQAIQYPYIASTGTYVFKTDVLLNLLMLTLLPISADFGSEIIPSAVMDHNAQVRINCSTTLQSHFASFCLNFF</sequence>
<keyword evidence="7" id="KW-0548">Nucleotidyltransferase</keyword>
<reference evidence="11 12" key="1">
    <citation type="journal article" date="2018" name="Science">
        <title>The opium poppy genome and morphinan production.</title>
        <authorList>
            <person name="Guo L."/>
            <person name="Winzer T."/>
            <person name="Yang X."/>
            <person name="Li Y."/>
            <person name="Ning Z."/>
            <person name="He Z."/>
            <person name="Teodor R."/>
            <person name="Lu Y."/>
            <person name="Bowser T.A."/>
            <person name="Graham I.A."/>
            <person name="Ye K."/>
        </authorList>
    </citation>
    <scope>NUCLEOTIDE SEQUENCE [LARGE SCALE GENOMIC DNA]</scope>
    <source>
        <strain evidence="12">cv. HN1</strain>
        <tissue evidence="11">Leaves</tissue>
    </source>
</reference>
<accession>A0A4Y7KEM0</accession>
<organism evidence="11 12">
    <name type="scientific">Papaver somniferum</name>
    <name type="common">Opium poppy</name>
    <dbReference type="NCBI Taxonomy" id="3469"/>
    <lineage>
        <taxon>Eukaryota</taxon>
        <taxon>Viridiplantae</taxon>
        <taxon>Streptophyta</taxon>
        <taxon>Embryophyta</taxon>
        <taxon>Tracheophyta</taxon>
        <taxon>Spermatophyta</taxon>
        <taxon>Magnoliopsida</taxon>
        <taxon>Ranunculales</taxon>
        <taxon>Papaveraceae</taxon>
        <taxon>Papaveroideae</taxon>
        <taxon>Papaver</taxon>
    </lineage>
</organism>
<keyword evidence="6" id="KW-0808">Transferase</keyword>
<gene>
    <name evidence="11" type="ORF">C5167_034987</name>
</gene>
<proteinExistence type="inferred from homology"/>
<dbReference type="EMBL" id="CM010721">
    <property type="protein sequence ID" value="RZC71823.1"/>
    <property type="molecule type" value="Genomic_DNA"/>
</dbReference>
<feature type="domain" description="Nucleotidyl transferase" evidence="10">
    <location>
        <begin position="83"/>
        <end position="304"/>
    </location>
</feature>
<dbReference type="GO" id="GO:0008878">
    <property type="term" value="F:glucose-1-phosphate adenylyltransferase activity"/>
    <property type="evidence" value="ECO:0007669"/>
    <property type="project" value="UniProtKB-EC"/>
</dbReference>
<evidence type="ECO:0000256" key="7">
    <source>
        <dbReference type="ARBA" id="ARBA00022695"/>
    </source>
</evidence>
<evidence type="ECO:0000259" key="10">
    <source>
        <dbReference type="Pfam" id="PF00483"/>
    </source>
</evidence>
<comment type="pathway">
    <text evidence="2">Glycan biosynthesis; starch biosynthesis.</text>
</comment>
<evidence type="ECO:0000256" key="2">
    <source>
        <dbReference type="ARBA" id="ARBA00004727"/>
    </source>
</evidence>
<comment type="catalytic activity">
    <reaction evidence="1">
        <text>alpha-D-glucose 1-phosphate + ATP + H(+) = ADP-alpha-D-glucose + diphosphate</text>
        <dbReference type="Rhea" id="RHEA:12120"/>
        <dbReference type="ChEBI" id="CHEBI:15378"/>
        <dbReference type="ChEBI" id="CHEBI:30616"/>
        <dbReference type="ChEBI" id="CHEBI:33019"/>
        <dbReference type="ChEBI" id="CHEBI:57498"/>
        <dbReference type="ChEBI" id="CHEBI:58601"/>
        <dbReference type="EC" id="2.7.7.27"/>
    </reaction>
</comment>
<keyword evidence="8" id="KW-0547">Nucleotide-binding</keyword>
<dbReference type="Pfam" id="PF00483">
    <property type="entry name" value="NTP_transferase"/>
    <property type="match status" value="1"/>
</dbReference>